<accession>Q9LQE7</accession>
<dbReference type="AlphaFoldDB" id="Q9LQE7"/>
<name>Q9LQE7_ARATH</name>
<evidence type="ECO:0000313" key="1">
    <source>
        <dbReference type="EMBL" id="AAF79370.1"/>
    </source>
</evidence>
<reference evidence="1" key="1">
    <citation type="submission" date="1999-10" db="EMBL/GenBank/DDBJ databases">
        <authorList>
            <person name="Ecker J.R."/>
        </authorList>
    </citation>
    <scope>NUCLEOTIDE SEQUENCE</scope>
</reference>
<proteinExistence type="predicted"/>
<organism evidence="1">
    <name type="scientific">Arabidopsis thaliana</name>
    <name type="common">Mouse-ear cress</name>
    <dbReference type="NCBI Taxonomy" id="3702"/>
    <lineage>
        <taxon>Eukaryota</taxon>
        <taxon>Viridiplantae</taxon>
        <taxon>Streptophyta</taxon>
        <taxon>Embryophyta</taxon>
        <taxon>Tracheophyta</taxon>
        <taxon>Spermatophyta</taxon>
        <taxon>Magnoliopsida</taxon>
        <taxon>eudicotyledons</taxon>
        <taxon>Gunneridae</taxon>
        <taxon>Pentapetalae</taxon>
        <taxon>rosids</taxon>
        <taxon>malvids</taxon>
        <taxon>Brassicales</taxon>
        <taxon>Brassicaceae</taxon>
        <taxon>Camelineae</taxon>
        <taxon>Arabidopsis</taxon>
    </lineage>
</organism>
<dbReference type="EMBL" id="AC007887">
    <property type="protein sequence ID" value="AAF79370.1"/>
    <property type="molecule type" value="Genomic_DNA"/>
</dbReference>
<reference key="2">
    <citation type="journal article" date="2000" name="Nature">
        <title>Sequence and analysis of chromosome 1 of the plant Arabidopsis thaliana.</title>
        <authorList>
            <person name="Theologis A."/>
            <person name="Ecker J.R."/>
            <person name="Palm C.J."/>
            <person name="Federspiel N.A."/>
            <person name="Kaul S."/>
            <person name="White O."/>
            <person name="Alonso J."/>
            <person name="Altafi H."/>
            <person name="Araujo R."/>
            <person name="Bowman C.L."/>
            <person name="Brooks S.Y."/>
            <person name="Buehler E."/>
            <person name="Chan A."/>
            <person name="Chao Q."/>
            <person name="Chen H."/>
            <person name="Cheuk R.F."/>
            <person name="Chin C.W."/>
            <person name="Chung M.K."/>
            <person name="Conn L."/>
            <person name="Conway A.B."/>
            <person name="Conway A.R."/>
            <person name="Creasy T.H."/>
            <person name="Dewar K."/>
            <person name="Dunn P."/>
            <person name="Etgu P."/>
            <person name="Feldblyum T.V."/>
            <person name="Feng J."/>
            <person name="Fong B."/>
            <person name="Fujii C.Y."/>
            <person name="Gill J.E."/>
            <person name="Goldsmith A.D."/>
            <person name="Haas B."/>
            <person name="Hansen N.F."/>
            <person name="Hughes B."/>
            <person name="Huizar L."/>
            <person name="Hunter J.L."/>
            <person name="Jenkins J."/>
            <person name="Johnson-Hopson C."/>
            <person name="Khan S."/>
            <person name="Khaykin E."/>
            <person name="Kim C.J."/>
            <person name="Koo H.L."/>
            <person name="Kremenetskaia I."/>
            <person name="Kurtz D.B."/>
            <person name="Kwan A."/>
            <person name="Lam B."/>
            <person name="Langin-Hooper S."/>
            <person name="Lee A."/>
            <person name="Lee J.M."/>
            <person name="Lenz C.A."/>
            <person name="Li J.H."/>
            <person name="Li Y."/>
            <person name="Lin X."/>
            <person name="Liu S.X."/>
            <person name="Liu Z.A."/>
            <person name="Luros J.S."/>
            <person name="Maiti R."/>
            <person name="Marziali A."/>
            <person name="Militscher J."/>
            <person name="Miranda M."/>
            <person name="Nguyen M."/>
            <person name="Nierman W.C."/>
            <person name="Osborne B.I."/>
            <person name="Pai G."/>
            <person name="Peterson J."/>
            <person name="Pham P.K."/>
            <person name="Rizzo M."/>
            <person name="Rooney T."/>
            <person name="Rowley D."/>
            <person name="Sakano H."/>
            <person name="Salzberg S.L."/>
            <person name="Schwartz J.R."/>
            <person name="Shinn P."/>
            <person name="Southwick A.M."/>
            <person name="Sun H."/>
            <person name="Tallon L.J."/>
            <person name="Tambunga G."/>
            <person name="Toriumi M.J."/>
            <person name="Town C.D."/>
            <person name="Utterback T."/>
            <person name="Van Aken S."/>
            <person name="Vaysberg M."/>
            <person name="Vysotskaia V.S."/>
            <person name="Walker M."/>
            <person name="Wu D."/>
            <person name="Yu G."/>
            <person name="Fraser C.M."/>
            <person name="Venter J.C."/>
            <person name="Davis R.W."/>
        </authorList>
    </citation>
    <scope>NUCLEOTIDE SEQUENCE [LARGE SCALE GENOMIC DNA]</scope>
    <source>
        <strain>cv. Columbia</strain>
    </source>
</reference>
<sequence length="98" mass="11254">MQHNANHNEIVNGNMVLQPNANHNGIVNGNMVVQEIVNHNGIVNRNVFVQQIAYHNGIVISMSDELIEEERFKCNFCWLCNLKESKQMQVNRGFESMN</sequence>
<reference evidence="1" key="3">
    <citation type="submission" date="2000-06" db="EMBL/GenBank/DDBJ databases">
        <authorList>
            <person name="Cheuk R."/>
            <person name="Shinn P."/>
            <person name="Brooks S."/>
            <person name="Buehler E."/>
            <person name="Chao Q."/>
            <person name="Johnson-Hopson C."/>
            <person name="Khan S."/>
            <person name="Kim C."/>
            <person name="Altafi H."/>
            <person name="Bei B."/>
            <person name="Chin C."/>
            <person name="Chiou J."/>
            <person name="Choi E."/>
            <person name="Conn L."/>
            <person name="Conway A."/>
            <person name="Gonzalez A."/>
            <person name="Hansen N."/>
            <person name="Howing B."/>
            <person name="Koo T."/>
            <person name="Lam B."/>
            <person name="Lee J."/>
            <person name="Lenz C."/>
            <person name="Li J."/>
            <person name="Liu A."/>
            <person name="Liu J."/>
            <person name="Liu S."/>
            <person name="Mukharsky N."/>
            <person name="Nguyen M."/>
            <person name="Palm C."/>
            <person name="Pham P."/>
            <person name="Sakano H."/>
            <person name="Schwartz J."/>
            <person name="Southwick A."/>
            <person name="Thaveri A."/>
            <person name="Toriumi M."/>
            <person name="Vaysberg M."/>
            <person name="Yu G."/>
            <person name="Davis R."/>
            <person name="Federspiel N."/>
            <person name="Theologis A."/>
            <person name="Ecker J."/>
        </authorList>
    </citation>
    <scope>NUCLEOTIDE SEQUENCE</scope>
</reference>
<protein>
    <submittedName>
        <fullName evidence="1">F15O4.38</fullName>
    </submittedName>
</protein>